<keyword evidence="1" id="KW-0863">Zinc-finger</keyword>
<reference evidence="4" key="2">
    <citation type="submission" date="2025-05" db="UniProtKB">
        <authorList>
            <consortium name="EnsemblMetazoa"/>
        </authorList>
    </citation>
    <scope>IDENTIFICATION</scope>
    <source>
        <strain evidence="4">Foshan</strain>
    </source>
</reference>
<proteinExistence type="predicted"/>
<accession>A0ABM1ZNF9</accession>
<feature type="compositionally biased region" description="Basic and acidic residues" evidence="2">
    <location>
        <begin position="189"/>
        <end position="199"/>
    </location>
</feature>
<feature type="binding site" evidence="1">
    <location>
        <position position="5"/>
    </location>
    <ligand>
        <name>Zn(2+)</name>
        <dbReference type="ChEBI" id="CHEBI:29105"/>
    </ligand>
</feature>
<keyword evidence="1" id="KW-0862">Zinc</keyword>
<reference evidence="5" key="1">
    <citation type="journal article" date="2015" name="Proc. Natl. Acad. Sci. U.S.A.">
        <title>Genome sequence of the Asian Tiger mosquito, Aedes albopictus, reveals insights into its biology, genetics, and evolution.</title>
        <authorList>
            <person name="Chen X.G."/>
            <person name="Jiang X."/>
            <person name="Gu J."/>
            <person name="Xu M."/>
            <person name="Wu Y."/>
            <person name="Deng Y."/>
            <person name="Zhang C."/>
            <person name="Bonizzoni M."/>
            <person name="Dermauw W."/>
            <person name="Vontas J."/>
            <person name="Armbruster P."/>
            <person name="Huang X."/>
            <person name="Yang Y."/>
            <person name="Zhang H."/>
            <person name="He W."/>
            <person name="Peng H."/>
            <person name="Liu Y."/>
            <person name="Wu K."/>
            <person name="Chen J."/>
            <person name="Lirakis M."/>
            <person name="Topalis P."/>
            <person name="Van Leeuwen T."/>
            <person name="Hall A.B."/>
            <person name="Jiang X."/>
            <person name="Thorpe C."/>
            <person name="Mueller R.L."/>
            <person name="Sun C."/>
            <person name="Waterhouse R.M."/>
            <person name="Yan G."/>
            <person name="Tu Z.J."/>
            <person name="Fang X."/>
            <person name="James A.A."/>
        </authorList>
    </citation>
    <scope>NUCLEOTIDE SEQUENCE [LARGE SCALE GENOMIC DNA]</scope>
    <source>
        <strain evidence="5">Foshan</strain>
    </source>
</reference>
<dbReference type="GeneID" id="109407023"/>
<evidence type="ECO:0000256" key="2">
    <source>
        <dbReference type="SAM" id="MobiDB-lite"/>
    </source>
</evidence>
<feature type="binding site" evidence="1">
    <location>
        <position position="53"/>
    </location>
    <ligand>
        <name>Zn(2+)</name>
        <dbReference type="ChEBI" id="CHEBI:29105"/>
    </ligand>
</feature>
<dbReference type="SMART" id="SM00868">
    <property type="entry name" value="zf-AD"/>
    <property type="match status" value="1"/>
</dbReference>
<feature type="domain" description="ZAD" evidence="3">
    <location>
        <begin position="3"/>
        <end position="80"/>
    </location>
</feature>
<evidence type="ECO:0000259" key="3">
    <source>
        <dbReference type="PROSITE" id="PS51915"/>
    </source>
</evidence>
<dbReference type="InterPro" id="IPR012934">
    <property type="entry name" value="Znf_AD"/>
</dbReference>
<name>A0ABM1ZNF9_AEDAL</name>
<feature type="compositionally biased region" description="Basic residues" evidence="2">
    <location>
        <begin position="171"/>
        <end position="184"/>
    </location>
</feature>
<evidence type="ECO:0000313" key="4">
    <source>
        <dbReference type="EnsemblMetazoa" id="AALFPA23_020183.P29742"/>
    </source>
</evidence>
<dbReference type="RefSeq" id="XP_019535588.2">
    <property type="nucleotide sequence ID" value="XM_019680043.3"/>
</dbReference>
<dbReference type="PROSITE" id="PS51915">
    <property type="entry name" value="ZAD"/>
    <property type="match status" value="1"/>
</dbReference>
<feature type="binding site" evidence="1">
    <location>
        <position position="56"/>
    </location>
    <ligand>
        <name>Zn(2+)</name>
        <dbReference type="ChEBI" id="CHEBI:29105"/>
    </ligand>
</feature>
<dbReference type="Pfam" id="PF07776">
    <property type="entry name" value="zf-AD"/>
    <property type="match status" value="1"/>
</dbReference>
<dbReference type="SUPFAM" id="SSF57716">
    <property type="entry name" value="Glucocorticoid receptor-like (DNA-binding domain)"/>
    <property type="match status" value="1"/>
</dbReference>
<evidence type="ECO:0000256" key="1">
    <source>
        <dbReference type="PROSITE-ProRule" id="PRU01263"/>
    </source>
</evidence>
<protein>
    <recommendedName>
        <fullName evidence="3">ZAD domain-containing protein</fullName>
    </recommendedName>
</protein>
<keyword evidence="1" id="KW-0479">Metal-binding</keyword>
<feature type="region of interest" description="Disordered" evidence="2">
    <location>
        <begin position="167"/>
        <end position="274"/>
    </location>
</feature>
<feature type="compositionally biased region" description="Basic and acidic residues" evidence="2">
    <location>
        <begin position="208"/>
        <end position="224"/>
    </location>
</feature>
<dbReference type="Gene3D" id="3.40.1800.20">
    <property type="match status" value="1"/>
</dbReference>
<keyword evidence="5" id="KW-1185">Reference proteome</keyword>
<feature type="binding site" evidence="1">
    <location>
        <position position="8"/>
    </location>
    <ligand>
        <name>Zn(2+)</name>
        <dbReference type="ChEBI" id="CHEBI:29105"/>
    </ligand>
</feature>
<sequence length="289" mass="33713">MTIFCRVCRMQIFSQPILLTSNSARHAKPINEMVFECTQILLTKDIRLPQFLCESCLIRLDEAFAFLKLCRESERMFTETIPMAIKLDNKSDPGNGVSYSHSTNAIELTKCFNNSSSEAIKLELEGDDSKAPLEYAATSSTFSDFSALISGGQTASSAQDNKDWLSEARKHRERQRVSTAKRRANMTPDQRKKERERARIRQAQRRALRSEEQVRAQRERDRVRQAMKRARFRQVEMIQQQHQQQQIQQQPPQQELQQRQPQQQQQQPQQHQPQHLTFPLEARINQLMS</sequence>
<feature type="compositionally biased region" description="Low complexity" evidence="2">
    <location>
        <begin position="239"/>
        <end position="274"/>
    </location>
</feature>
<dbReference type="Proteomes" id="UP000069940">
    <property type="component" value="Unassembled WGS sequence"/>
</dbReference>
<evidence type="ECO:0000313" key="5">
    <source>
        <dbReference type="Proteomes" id="UP000069940"/>
    </source>
</evidence>
<organism evidence="4 5">
    <name type="scientific">Aedes albopictus</name>
    <name type="common">Asian tiger mosquito</name>
    <name type="synonym">Stegomyia albopicta</name>
    <dbReference type="NCBI Taxonomy" id="7160"/>
    <lineage>
        <taxon>Eukaryota</taxon>
        <taxon>Metazoa</taxon>
        <taxon>Ecdysozoa</taxon>
        <taxon>Arthropoda</taxon>
        <taxon>Hexapoda</taxon>
        <taxon>Insecta</taxon>
        <taxon>Pterygota</taxon>
        <taxon>Neoptera</taxon>
        <taxon>Endopterygota</taxon>
        <taxon>Diptera</taxon>
        <taxon>Nematocera</taxon>
        <taxon>Culicoidea</taxon>
        <taxon>Culicidae</taxon>
        <taxon>Culicinae</taxon>
        <taxon>Aedini</taxon>
        <taxon>Aedes</taxon>
        <taxon>Stegomyia</taxon>
    </lineage>
</organism>
<dbReference type="EnsemblMetazoa" id="AALFPA23_020183.R29742">
    <property type="protein sequence ID" value="AALFPA23_020183.P29742"/>
    <property type="gene ID" value="AALFPA23_020183"/>
</dbReference>